<comment type="function">
    <text evidence="7">Catalyzes the specific phosphorylation of the 3-hydroxyl group of shikimic acid using ATP as a cosubstrate.</text>
</comment>
<reference evidence="8 9" key="1">
    <citation type="submission" date="2020-03" db="EMBL/GenBank/DDBJ databases">
        <title>Genomic Encyclopedia of Type Strains, Phase IV (KMG-IV): sequencing the most valuable type-strain genomes for metagenomic binning, comparative biology and taxonomic classification.</title>
        <authorList>
            <person name="Goeker M."/>
        </authorList>
    </citation>
    <scope>NUCLEOTIDE SEQUENCE [LARGE SCALE GENOMIC DNA]</scope>
    <source>
        <strain evidence="8 9">DSM 5718</strain>
    </source>
</reference>
<feature type="binding site" evidence="7">
    <location>
        <position position="14"/>
    </location>
    <ligand>
        <name>Mg(2+)</name>
        <dbReference type="ChEBI" id="CHEBI:18420"/>
    </ligand>
</feature>
<feature type="binding site" evidence="7">
    <location>
        <position position="56"/>
    </location>
    <ligand>
        <name>substrate</name>
    </ligand>
</feature>
<gene>
    <name evidence="7" type="primary">aroK</name>
    <name evidence="8" type="ORF">FHS56_001609</name>
</gene>
<dbReference type="GO" id="GO:0005524">
    <property type="term" value="F:ATP binding"/>
    <property type="evidence" value="ECO:0007669"/>
    <property type="project" value="UniProtKB-UniRule"/>
</dbReference>
<dbReference type="PANTHER" id="PTHR21087:SF16">
    <property type="entry name" value="SHIKIMATE KINASE 1, CHLOROPLASTIC"/>
    <property type="match status" value="1"/>
</dbReference>
<dbReference type="SUPFAM" id="SSF52540">
    <property type="entry name" value="P-loop containing nucleoside triphosphate hydrolases"/>
    <property type="match status" value="1"/>
</dbReference>
<dbReference type="GO" id="GO:0004765">
    <property type="term" value="F:shikimate kinase activity"/>
    <property type="evidence" value="ECO:0007669"/>
    <property type="project" value="UniProtKB-UniRule"/>
</dbReference>
<keyword evidence="7" id="KW-0963">Cytoplasm</keyword>
<keyword evidence="3 7" id="KW-0547">Nucleotide-binding</keyword>
<dbReference type="GO" id="GO:0005829">
    <property type="term" value="C:cytosol"/>
    <property type="evidence" value="ECO:0007669"/>
    <property type="project" value="TreeGrafter"/>
</dbReference>
<evidence type="ECO:0000256" key="7">
    <source>
        <dbReference type="HAMAP-Rule" id="MF_00109"/>
    </source>
</evidence>
<dbReference type="PRINTS" id="PR01100">
    <property type="entry name" value="SHIKIMTKNASE"/>
</dbReference>
<keyword evidence="4 7" id="KW-0418">Kinase</keyword>
<comment type="subcellular location">
    <subcellularLocation>
        <location evidence="7">Cytoplasm</location>
    </subcellularLocation>
</comment>
<dbReference type="InterPro" id="IPR027417">
    <property type="entry name" value="P-loop_NTPase"/>
</dbReference>
<keyword evidence="7" id="KW-0460">Magnesium</keyword>
<dbReference type="EC" id="2.7.1.71" evidence="7"/>
<dbReference type="Proteomes" id="UP000537126">
    <property type="component" value="Unassembled WGS sequence"/>
</dbReference>
<feature type="binding site" evidence="7">
    <location>
        <position position="140"/>
    </location>
    <ligand>
        <name>substrate</name>
    </ligand>
</feature>
<evidence type="ECO:0000256" key="5">
    <source>
        <dbReference type="ARBA" id="ARBA00022840"/>
    </source>
</evidence>
<evidence type="ECO:0000256" key="6">
    <source>
        <dbReference type="ARBA" id="ARBA00023141"/>
    </source>
</evidence>
<dbReference type="GO" id="GO:0000287">
    <property type="term" value="F:magnesium ion binding"/>
    <property type="evidence" value="ECO:0007669"/>
    <property type="project" value="UniProtKB-UniRule"/>
</dbReference>
<organism evidence="8 9">
    <name type="scientific">Thermonema lapsum</name>
    <dbReference type="NCBI Taxonomy" id="28195"/>
    <lineage>
        <taxon>Bacteria</taxon>
        <taxon>Pseudomonadati</taxon>
        <taxon>Bacteroidota</taxon>
        <taxon>Cytophagia</taxon>
        <taxon>Cytophagales</taxon>
        <taxon>Thermonemataceae</taxon>
        <taxon>Thermonema</taxon>
    </lineage>
</organism>
<comment type="subunit">
    <text evidence="7">Monomer.</text>
</comment>
<dbReference type="GO" id="GO:0009423">
    <property type="term" value="P:chorismate biosynthetic process"/>
    <property type="evidence" value="ECO:0007669"/>
    <property type="project" value="UniProtKB-UniRule"/>
</dbReference>
<keyword evidence="7" id="KW-0479">Metal-binding</keyword>
<evidence type="ECO:0000256" key="4">
    <source>
        <dbReference type="ARBA" id="ARBA00022777"/>
    </source>
</evidence>
<dbReference type="PANTHER" id="PTHR21087">
    <property type="entry name" value="SHIKIMATE KINASE"/>
    <property type="match status" value="1"/>
</dbReference>
<evidence type="ECO:0000313" key="8">
    <source>
        <dbReference type="EMBL" id="NIK74096.1"/>
    </source>
</evidence>
<comment type="caution">
    <text evidence="8">The sequence shown here is derived from an EMBL/GenBank/DDBJ whole genome shotgun (WGS) entry which is preliminary data.</text>
</comment>
<name>A0A846MR88_9BACT</name>
<keyword evidence="9" id="KW-1185">Reference proteome</keyword>
<keyword evidence="1 7" id="KW-0028">Amino-acid biosynthesis</keyword>
<comment type="similarity">
    <text evidence="7">Belongs to the shikimate kinase family.</text>
</comment>
<evidence type="ECO:0000256" key="1">
    <source>
        <dbReference type="ARBA" id="ARBA00022605"/>
    </source>
</evidence>
<dbReference type="InterPro" id="IPR031322">
    <property type="entry name" value="Shikimate/glucono_kinase"/>
</dbReference>
<dbReference type="HAMAP" id="MF_00109">
    <property type="entry name" value="Shikimate_kinase"/>
    <property type="match status" value="1"/>
</dbReference>
<protein>
    <recommendedName>
        <fullName evidence="7">Shikimate kinase</fullName>
        <shortName evidence="7">SK</shortName>
        <ecNumber evidence="7">2.7.1.71</ecNumber>
    </recommendedName>
</protein>
<keyword evidence="2 7" id="KW-0808">Transferase</keyword>
<evidence type="ECO:0000256" key="3">
    <source>
        <dbReference type="ARBA" id="ARBA00022741"/>
    </source>
</evidence>
<evidence type="ECO:0000313" key="9">
    <source>
        <dbReference type="Proteomes" id="UP000537126"/>
    </source>
</evidence>
<accession>A0A846MR88</accession>
<dbReference type="GO" id="GO:0008652">
    <property type="term" value="P:amino acid biosynthetic process"/>
    <property type="evidence" value="ECO:0007669"/>
    <property type="project" value="UniProtKB-KW"/>
</dbReference>
<keyword evidence="5 7" id="KW-0067">ATP-binding</keyword>
<comment type="cofactor">
    <cofactor evidence="7">
        <name>Mg(2+)</name>
        <dbReference type="ChEBI" id="CHEBI:18420"/>
    </cofactor>
    <text evidence="7">Binds 1 Mg(2+) ion per subunit.</text>
</comment>
<keyword evidence="6 7" id="KW-0057">Aromatic amino acid biosynthesis</keyword>
<comment type="catalytic activity">
    <reaction evidence="7">
        <text>shikimate + ATP = 3-phosphoshikimate + ADP + H(+)</text>
        <dbReference type="Rhea" id="RHEA:13121"/>
        <dbReference type="ChEBI" id="CHEBI:15378"/>
        <dbReference type="ChEBI" id="CHEBI:30616"/>
        <dbReference type="ChEBI" id="CHEBI:36208"/>
        <dbReference type="ChEBI" id="CHEBI:145989"/>
        <dbReference type="ChEBI" id="CHEBI:456216"/>
        <dbReference type="EC" id="2.7.1.71"/>
    </reaction>
</comment>
<dbReference type="RefSeq" id="WP_166919443.1">
    <property type="nucleotide sequence ID" value="NZ_JAASRN010000002.1"/>
</dbReference>
<feature type="binding site" evidence="7">
    <location>
        <begin position="10"/>
        <end position="15"/>
    </location>
    <ligand>
        <name>ATP</name>
        <dbReference type="ChEBI" id="CHEBI:30616"/>
    </ligand>
</feature>
<dbReference type="AlphaFoldDB" id="A0A846MR88"/>
<proteinExistence type="inferred from homology"/>
<feature type="binding site" evidence="7">
    <location>
        <position position="117"/>
    </location>
    <ligand>
        <name>ATP</name>
        <dbReference type="ChEBI" id="CHEBI:30616"/>
    </ligand>
</feature>
<dbReference type="CDD" id="cd00464">
    <property type="entry name" value="SK"/>
    <property type="match status" value="1"/>
</dbReference>
<dbReference type="Gene3D" id="3.40.50.300">
    <property type="entry name" value="P-loop containing nucleotide triphosphate hydrolases"/>
    <property type="match status" value="1"/>
</dbReference>
<feature type="binding site" evidence="7">
    <location>
        <position position="32"/>
    </location>
    <ligand>
        <name>substrate</name>
    </ligand>
</feature>
<evidence type="ECO:0000256" key="2">
    <source>
        <dbReference type="ARBA" id="ARBA00022679"/>
    </source>
</evidence>
<dbReference type="InterPro" id="IPR000623">
    <property type="entry name" value="Shikimate_kinase/TSH1"/>
</dbReference>
<dbReference type="GO" id="GO:0009073">
    <property type="term" value="P:aromatic amino acid family biosynthetic process"/>
    <property type="evidence" value="ECO:0007669"/>
    <property type="project" value="UniProtKB-KW"/>
</dbReference>
<sequence>MIVYLVGMPGAGKTSCGMVWARQLGYKFYDMDVFIESLHGQSIPALFESAGESRFREIEKETLRLISQGNKRIIATGGGTPCFFDNMAFMKAHGLVIFLDCPVDTLIQRLHGSQEQRPLLQHCRNEEEIRKFVQELYEQRRPFYEQAHISLQNYEPQSLPQALVSAIQHT</sequence>
<feature type="binding site" evidence="7">
    <location>
        <position position="78"/>
    </location>
    <ligand>
        <name>substrate</name>
    </ligand>
</feature>
<comment type="pathway">
    <text evidence="7">Metabolic intermediate biosynthesis; chorismate biosynthesis; chorismate from D-erythrose 4-phosphate and phosphoenolpyruvate: step 5/7.</text>
</comment>
<dbReference type="EMBL" id="JAASRN010000002">
    <property type="protein sequence ID" value="NIK74096.1"/>
    <property type="molecule type" value="Genomic_DNA"/>
</dbReference>
<dbReference type="UniPathway" id="UPA00053">
    <property type="reaction ID" value="UER00088"/>
</dbReference>
<comment type="caution">
    <text evidence="7">Lacks conserved residue(s) required for the propagation of feature annotation.</text>
</comment>
<dbReference type="Pfam" id="PF01202">
    <property type="entry name" value="SKI"/>
    <property type="match status" value="1"/>
</dbReference>